<sequence>MAAIHEPLPPCPACGADTTRVTEDVSDEVTVLGCGTCTQTWAVRADDKDTTK</sequence>
<reference evidence="1 2" key="1">
    <citation type="submission" date="2018-09" db="EMBL/GenBank/DDBJ databases">
        <title>Complete genome sequence of Euzebya sp. DY32-46 isolated from seawater of Pacific Ocean.</title>
        <authorList>
            <person name="Xu L."/>
            <person name="Wu Y.-H."/>
            <person name="Xu X.-W."/>
        </authorList>
    </citation>
    <scope>NUCLEOTIDE SEQUENCE [LARGE SCALE GENOMIC DNA]</scope>
    <source>
        <strain evidence="1 2">DY32-46</strain>
    </source>
</reference>
<dbReference type="KEGG" id="euz:DVS28_a0929"/>
<evidence type="ECO:0000313" key="2">
    <source>
        <dbReference type="Proteomes" id="UP000264006"/>
    </source>
</evidence>
<dbReference type="AlphaFoldDB" id="A0A346XTT3"/>
<protein>
    <submittedName>
        <fullName evidence="1">Uncharacterized protein</fullName>
    </submittedName>
</protein>
<dbReference type="Proteomes" id="UP000264006">
    <property type="component" value="Chromosome"/>
</dbReference>
<organism evidence="1 2">
    <name type="scientific">Euzebya pacifica</name>
    <dbReference type="NCBI Taxonomy" id="1608957"/>
    <lineage>
        <taxon>Bacteria</taxon>
        <taxon>Bacillati</taxon>
        <taxon>Actinomycetota</taxon>
        <taxon>Nitriliruptoria</taxon>
        <taxon>Euzebyales</taxon>
    </lineage>
</organism>
<gene>
    <name evidence="1" type="ORF">DVS28_a0929</name>
</gene>
<dbReference type="RefSeq" id="WP_164709923.1">
    <property type="nucleotide sequence ID" value="NZ_CAXIBR010000006.1"/>
</dbReference>
<dbReference type="EMBL" id="CP031165">
    <property type="protein sequence ID" value="AXV05630.1"/>
    <property type="molecule type" value="Genomic_DNA"/>
</dbReference>
<keyword evidence="2" id="KW-1185">Reference proteome</keyword>
<name>A0A346XTT3_9ACTN</name>
<proteinExistence type="predicted"/>
<evidence type="ECO:0000313" key="1">
    <source>
        <dbReference type="EMBL" id="AXV05630.1"/>
    </source>
</evidence>
<accession>A0A346XTT3</accession>